<protein>
    <submittedName>
        <fullName evidence="2">Uncharacterized protein</fullName>
    </submittedName>
</protein>
<keyword evidence="3" id="KW-1185">Reference proteome</keyword>
<evidence type="ECO:0000313" key="3">
    <source>
        <dbReference type="Proteomes" id="UP000265520"/>
    </source>
</evidence>
<dbReference type="Proteomes" id="UP000265520">
    <property type="component" value="Unassembled WGS sequence"/>
</dbReference>
<feature type="region of interest" description="Disordered" evidence="1">
    <location>
        <begin position="1"/>
        <end position="24"/>
    </location>
</feature>
<comment type="caution">
    <text evidence="2">The sequence shown here is derived from an EMBL/GenBank/DDBJ whole genome shotgun (WGS) entry which is preliminary data.</text>
</comment>
<accession>A0A392UMX6</accession>
<proteinExistence type="predicted"/>
<organism evidence="2 3">
    <name type="scientific">Trifolium medium</name>
    <dbReference type="NCBI Taxonomy" id="97028"/>
    <lineage>
        <taxon>Eukaryota</taxon>
        <taxon>Viridiplantae</taxon>
        <taxon>Streptophyta</taxon>
        <taxon>Embryophyta</taxon>
        <taxon>Tracheophyta</taxon>
        <taxon>Spermatophyta</taxon>
        <taxon>Magnoliopsida</taxon>
        <taxon>eudicotyledons</taxon>
        <taxon>Gunneridae</taxon>
        <taxon>Pentapetalae</taxon>
        <taxon>rosids</taxon>
        <taxon>fabids</taxon>
        <taxon>Fabales</taxon>
        <taxon>Fabaceae</taxon>
        <taxon>Papilionoideae</taxon>
        <taxon>50 kb inversion clade</taxon>
        <taxon>NPAAA clade</taxon>
        <taxon>Hologalegina</taxon>
        <taxon>IRL clade</taxon>
        <taxon>Trifolieae</taxon>
        <taxon>Trifolium</taxon>
    </lineage>
</organism>
<evidence type="ECO:0000256" key="1">
    <source>
        <dbReference type="SAM" id="MobiDB-lite"/>
    </source>
</evidence>
<reference evidence="2 3" key="1">
    <citation type="journal article" date="2018" name="Front. Plant Sci.">
        <title>Red Clover (Trifolium pratense) and Zigzag Clover (T. medium) - A Picture of Genomic Similarities and Differences.</title>
        <authorList>
            <person name="Dluhosova J."/>
            <person name="Istvanek J."/>
            <person name="Nedelnik J."/>
            <person name="Repkova J."/>
        </authorList>
    </citation>
    <scope>NUCLEOTIDE SEQUENCE [LARGE SCALE GENOMIC DNA]</scope>
    <source>
        <strain evidence="3">cv. 10/8</strain>
        <tissue evidence="2">Leaf</tissue>
    </source>
</reference>
<sequence length="37" mass="3917">IPAPEGQPEQQTTAAPEAIRSGLRSSDFGCPQIFDVC</sequence>
<name>A0A392UMX6_9FABA</name>
<feature type="non-terminal residue" evidence="2">
    <location>
        <position position="1"/>
    </location>
</feature>
<dbReference type="EMBL" id="LXQA010872903">
    <property type="protein sequence ID" value="MCI74993.1"/>
    <property type="molecule type" value="Genomic_DNA"/>
</dbReference>
<dbReference type="AlphaFoldDB" id="A0A392UMX6"/>
<evidence type="ECO:0000313" key="2">
    <source>
        <dbReference type="EMBL" id="MCI74993.1"/>
    </source>
</evidence>